<keyword evidence="2" id="KW-1185">Reference proteome</keyword>
<evidence type="ECO:0000313" key="1">
    <source>
        <dbReference type="EMBL" id="AZP04294.1"/>
    </source>
</evidence>
<accession>A0A3S9HAC9</accession>
<dbReference type="EMBL" id="CP034465">
    <property type="protein sequence ID" value="AZP04294.1"/>
    <property type="molecule type" value="Genomic_DNA"/>
</dbReference>
<proteinExistence type="predicted"/>
<name>A0A3S9HAC9_9LACT</name>
<dbReference type="AlphaFoldDB" id="A0A3S9HAC9"/>
<dbReference type="KEGG" id="jeh:EJN90_06370"/>
<sequence>MKKVILLLTTILFLTGCSGGKTLDVFSFDARTKDIALENVVLISNGESIYVQPTYQLFWIKPLGSKELTPIKSAGFELYNEDKEIFYSQTISESHYDFLDTRQYPLEGDLAGTVFDYNGIEDGKKIYVRFSYEKDQIPVEEEIEVVLQRQ</sequence>
<dbReference type="OrthoDB" id="2157573at2"/>
<dbReference type="RefSeq" id="WP_126109565.1">
    <property type="nucleotide sequence ID" value="NZ_CP034465.1"/>
</dbReference>
<organism evidence="1 2">
    <name type="scientific">Jeotgalibaca ciconiae</name>
    <dbReference type="NCBI Taxonomy" id="2496265"/>
    <lineage>
        <taxon>Bacteria</taxon>
        <taxon>Bacillati</taxon>
        <taxon>Bacillota</taxon>
        <taxon>Bacilli</taxon>
        <taxon>Lactobacillales</taxon>
        <taxon>Carnobacteriaceae</taxon>
        <taxon>Jeotgalibaca</taxon>
    </lineage>
</organism>
<dbReference type="PROSITE" id="PS51257">
    <property type="entry name" value="PROKAR_LIPOPROTEIN"/>
    <property type="match status" value="1"/>
</dbReference>
<gene>
    <name evidence="1" type="ORF">EJN90_06370</name>
</gene>
<evidence type="ECO:0000313" key="2">
    <source>
        <dbReference type="Proteomes" id="UP000273326"/>
    </source>
</evidence>
<dbReference type="Proteomes" id="UP000273326">
    <property type="component" value="Chromosome"/>
</dbReference>
<protein>
    <submittedName>
        <fullName evidence="1">Uncharacterized protein</fullName>
    </submittedName>
</protein>
<reference evidence="2" key="1">
    <citation type="submission" date="2018-12" db="EMBL/GenBank/DDBJ databases">
        <title>Complete genome sequencing of Jeotgalibaca sp. H21T32.</title>
        <authorList>
            <person name="Bae J.-W."/>
            <person name="Lee S.-Y."/>
        </authorList>
    </citation>
    <scope>NUCLEOTIDE SEQUENCE [LARGE SCALE GENOMIC DNA]</scope>
    <source>
        <strain evidence="2">H21T32</strain>
    </source>
</reference>